<gene>
    <name evidence="2" type="ORF">CEXT_485841</name>
</gene>
<evidence type="ECO:0000256" key="1">
    <source>
        <dbReference type="SAM" id="Phobius"/>
    </source>
</evidence>
<keyword evidence="1" id="KW-0812">Transmembrane</keyword>
<proteinExistence type="predicted"/>
<reference evidence="2 3" key="1">
    <citation type="submission" date="2021-06" db="EMBL/GenBank/DDBJ databases">
        <title>Caerostris extrusa draft genome.</title>
        <authorList>
            <person name="Kono N."/>
            <person name="Arakawa K."/>
        </authorList>
    </citation>
    <scope>NUCLEOTIDE SEQUENCE [LARGE SCALE GENOMIC DNA]</scope>
</reference>
<evidence type="ECO:0008006" key="4">
    <source>
        <dbReference type="Google" id="ProtNLM"/>
    </source>
</evidence>
<keyword evidence="3" id="KW-1185">Reference proteome</keyword>
<organism evidence="2 3">
    <name type="scientific">Caerostris extrusa</name>
    <name type="common">Bark spider</name>
    <name type="synonym">Caerostris bankana</name>
    <dbReference type="NCBI Taxonomy" id="172846"/>
    <lineage>
        <taxon>Eukaryota</taxon>
        <taxon>Metazoa</taxon>
        <taxon>Ecdysozoa</taxon>
        <taxon>Arthropoda</taxon>
        <taxon>Chelicerata</taxon>
        <taxon>Arachnida</taxon>
        <taxon>Araneae</taxon>
        <taxon>Araneomorphae</taxon>
        <taxon>Entelegynae</taxon>
        <taxon>Araneoidea</taxon>
        <taxon>Araneidae</taxon>
        <taxon>Caerostris</taxon>
    </lineage>
</organism>
<evidence type="ECO:0000313" key="2">
    <source>
        <dbReference type="EMBL" id="GIY15751.1"/>
    </source>
</evidence>
<sequence>MERNCAFRFLFMFASSLRYLVLYENLFYMLKEQRALSRFGTQSHSLCVISQKTLQQRRGLGEGLLNFAVSVVDKDSVEVNDFVVRIEGDSRNLFAVRDTQTYGNLGNGMNTFFSADIESISTLSFPDREYKFTVVIEDRSLLQDERMVFYNITVVNETELELNLQEIYEVNVSVNAAPFARKTLFVV</sequence>
<keyword evidence="1" id="KW-0472">Membrane</keyword>
<evidence type="ECO:0000313" key="3">
    <source>
        <dbReference type="Proteomes" id="UP001054945"/>
    </source>
</evidence>
<accession>A0AAV4R3Z4</accession>
<keyword evidence="1" id="KW-1133">Transmembrane helix</keyword>
<dbReference type="AlphaFoldDB" id="A0AAV4R3Z4"/>
<dbReference type="EMBL" id="BPLR01007279">
    <property type="protein sequence ID" value="GIY15751.1"/>
    <property type="molecule type" value="Genomic_DNA"/>
</dbReference>
<name>A0AAV4R3Z4_CAEEX</name>
<protein>
    <recommendedName>
        <fullName evidence="4">Cadherin domain-containing protein</fullName>
    </recommendedName>
</protein>
<comment type="caution">
    <text evidence="2">The sequence shown here is derived from an EMBL/GenBank/DDBJ whole genome shotgun (WGS) entry which is preliminary data.</text>
</comment>
<feature type="transmembrane region" description="Helical" evidence="1">
    <location>
        <begin position="6"/>
        <end position="28"/>
    </location>
</feature>
<dbReference type="Proteomes" id="UP001054945">
    <property type="component" value="Unassembled WGS sequence"/>
</dbReference>